<proteinExistence type="inferred from homology"/>
<protein>
    <recommendedName>
        <fullName evidence="12">tRNA-dihydrouridine synthase</fullName>
        <ecNumber evidence="12">1.3.1.-</ecNumber>
    </recommendedName>
</protein>
<accession>A0ABN6FAK8</accession>
<evidence type="ECO:0000256" key="3">
    <source>
        <dbReference type="ARBA" id="ARBA00022555"/>
    </source>
</evidence>
<dbReference type="Proteomes" id="UP001320148">
    <property type="component" value="Chromosome"/>
</dbReference>
<evidence type="ECO:0000256" key="10">
    <source>
        <dbReference type="ARBA" id="ARBA00048205"/>
    </source>
</evidence>
<dbReference type="Pfam" id="PF01207">
    <property type="entry name" value="Dus"/>
    <property type="match status" value="1"/>
</dbReference>
<dbReference type="NCBIfam" id="TIGR00737">
    <property type="entry name" value="nifR3_yhdG"/>
    <property type="match status" value="1"/>
</dbReference>
<name>A0ABN6FAK8_9BACT</name>
<keyword evidence="6 12" id="KW-0819">tRNA processing</keyword>
<dbReference type="SUPFAM" id="SSF51395">
    <property type="entry name" value="FMN-linked oxidoreductases"/>
    <property type="match status" value="1"/>
</dbReference>
<evidence type="ECO:0000256" key="9">
    <source>
        <dbReference type="ARBA" id="ARBA00023002"/>
    </source>
</evidence>
<keyword evidence="5 12" id="KW-0288">FMN</keyword>
<dbReference type="EC" id="1.3.1.-" evidence="12"/>
<dbReference type="EMBL" id="AP024488">
    <property type="protein sequence ID" value="BCS97824.1"/>
    <property type="molecule type" value="Genomic_DNA"/>
</dbReference>
<evidence type="ECO:0000256" key="7">
    <source>
        <dbReference type="ARBA" id="ARBA00022857"/>
    </source>
</evidence>
<organism evidence="14 15">
    <name type="scientific">Desulfoluna limicola</name>
    <dbReference type="NCBI Taxonomy" id="2810562"/>
    <lineage>
        <taxon>Bacteria</taxon>
        <taxon>Pseudomonadati</taxon>
        <taxon>Thermodesulfobacteriota</taxon>
        <taxon>Desulfobacteria</taxon>
        <taxon>Desulfobacterales</taxon>
        <taxon>Desulfolunaceae</taxon>
        <taxon>Desulfoluna</taxon>
    </lineage>
</organism>
<evidence type="ECO:0000256" key="4">
    <source>
        <dbReference type="ARBA" id="ARBA00022630"/>
    </source>
</evidence>
<evidence type="ECO:0000256" key="6">
    <source>
        <dbReference type="ARBA" id="ARBA00022694"/>
    </source>
</evidence>
<keyword evidence="4 12" id="KW-0285">Flavoprotein</keyword>
<evidence type="ECO:0000313" key="15">
    <source>
        <dbReference type="Proteomes" id="UP001320148"/>
    </source>
</evidence>
<keyword evidence="3" id="KW-0820">tRNA-binding</keyword>
<comment type="catalytic activity">
    <reaction evidence="11">
        <text>a 5,6-dihydrouridine in tRNA + NAD(+) = a uridine in tRNA + NADH + H(+)</text>
        <dbReference type="Rhea" id="RHEA:54452"/>
        <dbReference type="Rhea" id="RHEA-COMP:13339"/>
        <dbReference type="Rhea" id="RHEA-COMP:13887"/>
        <dbReference type="ChEBI" id="CHEBI:15378"/>
        <dbReference type="ChEBI" id="CHEBI:57540"/>
        <dbReference type="ChEBI" id="CHEBI:57945"/>
        <dbReference type="ChEBI" id="CHEBI:65315"/>
        <dbReference type="ChEBI" id="CHEBI:74443"/>
    </reaction>
</comment>
<dbReference type="InterPro" id="IPR035587">
    <property type="entry name" value="DUS-like_FMN-bd"/>
</dbReference>
<evidence type="ECO:0000256" key="5">
    <source>
        <dbReference type="ARBA" id="ARBA00022643"/>
    </source>
</evidence>
<dbReference type="Gene3D" id="1.10.1200.80">
    <property type="entry name" value="Putative flavin oxidoreducatase, domain 2"/>
    <property type="match status" value="1"/>
</dbReference>
<gene>
    <name evidence="14" type="primary">nifR3</name>
    <name evidence="14" type="ORF">DSLASN_34560</name>
</gene>
<comment type="cofactor">
    <cofactor evidence="1 12">
        <name>FMN</name>
        <dbReference type="ChEBI" id="CHEBI:58210"/>
    </cofactor>
</comment>
<dbReference type="PIRSF" id="PIRSF006621">
    <property type="entry name" value="Dus"/>
    <property type="match status" value="1"/>
</dbReference>
<comment type="catalytic activity">
    <reaction evidence="10">
        <text>a 5,6-dihydrouridine in tRNA + NADP(+) = a uridine in tRNA + NADPH + H(+)</text>
        <dbReference type="Rhea" id="RHEA:23624"/>
        <dbReference type="Rhea" id="RHEA-COMP:13339"/>
        <dbReference type="Rhea" id="RHEA-COMP:13887"/>
        <dbReference type="ChEBI" id="CHEBI:15378"/>
        <dbReference type="ChEBI" id="CHEBI:57783"/>
        <dbReference type="ChEBI" id="CHEBI:58349"/>
        <dbReference type="ChEBI" id="CHEBI:65315"/>
        <dbReference type="ChEBI" id="CHEBI:74443"/>
    </reaction>
</comment>
<evidence type="ECO:0000256" key="12">
    <source>
        <dbReference type="PIRNR" id="PIRNR006621"/>
    </source>
</evidence>
<keyword evidence="7" id="KW-0521">NADP</keyword>
<dbReference type="PANTHER" id="PTHR45846">
    <property type="entry name" value="TRNA-DIHYDROURIDINE(47) SYNTHASE [NAD(P)(+)]-LIKE"/>
    <property type="match status" value="1"/>
</dbReference>
<evidence type="ECO:0000313" key="14">
    <source>
        <dbReference type="EMBL" id="BCS97824.1"/>
    </source>
</evidence>
<sequence length="340" mass="37217">MKKFKIGKIEMDSPTVMAPLAGVTNLPFRLMAKDMGAGLVVSEMVSANGLIYESDKTYRLMESKPQEKPLSIQLFGSDPAMMAEAARRVQETGADMIDINCGCSVKKVLKTGSGSALMSTPELARDIFKAVKEAITIPLTVKMRSGWDTSGDDAMLLARLAEEVGVDAVAVHPRTAKQAFRGHSDWSVIKRVKEALSIPVIGNGDILTPEDAIRMFDTTGCDAVMIGRAAIGDPAIFKRTNALLSGDIVKPTLVDHFAMMERYFTDSLDYFTDEYIACKTMRSRLGWFVKGLPDCSAFRQDAISLSTREEGLALIRSYKEKLGDGECLEKIMQSGRFAES</sequence>
<dbReference type="PANTHER" id="PTHR45846:SF1">
    <property type="entry name" value="TRNA-DIHYDROURIDINE(47) SYNTHASE [NAD(P)(+)]-LIKE"/>
    <property type="match status" value="1"/>
</dbReference>
<evidence type="ECO:0000256" key="2">
    <source>
        <dbReference type="ARBA" id="ARBA00002790"/>
    </source>
</evidence>
<dbReference type="InterPro" id="IPR018517">
    <property type="entry name" value="tRNA_hU_synthase_CS"/>
</dbReference>
<evidence type="ECO:0000259" key="13">
    <source>
        <dbReference type="Pfam" id="PF01207"/>
    </source>
</evidence>
<dbReference type="InterPro" id="IPR001269">
    <property type="entry name" value="DUS_fam"/>
</dbReference>
<dbReference type="InterPro" id="IPR004652">
    <property type="entry name" value="DusB-like"/>
</dbReference>
<keyword evidence="8" id="KW-0694">RNA-binding</keyword>
<keyword evidence="9 12" id="KW-0560">Oxidoreductase</keyword>
<dbReference type="InterPro" id="IPR024036">
    <property type="entry name" value="tRNA-dHydroUridine_Synthase_C"/>
</dbReference>
<dbReference type="InterPro" id="IPR013785">
    <property type="entry name" value="Aldolase_TIM"/>
</dbReference>
<dbReference type="Gene3D" id="3.20.20.70">
    <property type="entry name" value="Aldolase class I"/>
    <property type="match status" value="1"/>
</dbReference>
<dbReference type="CDD" id="cd02801">
    <property type="entry name" value="DUS_like_FMN"/>
    <property type="match status" value="1"/>
</dbReference>
<reference evidence="14 15" key="1">
    <citation type="submission" date="2021-02" db="EMBL/GenBank/DDBJ databases">
        <title>Complete genome of Desulfoluna sp. strain ASN36.</title>
        <authorList>
            <person name="Takahashi A."/>
            <person name="Kojima H."/>
            <person name="Fukui M."/>
        </authorList>
    </citation>
    <scope>NUCLEOTIDE SEQUENCE [LARGE SCALE GENOMIC DNA]</scope>
    <source>
        <strain evidence="14 15">ASN36</strain>
    </source>
</reference>
<keyword evidence="15" id="KW-1185">Reference proteome</keyword>
<dbReference type="RefSeq" id="WP_236889236.1">
    <property type="nucleotide sequence ID" value="NZ_AP024488.1"/>
</dbReference>
<evidence type="ECO:0000256" key="11">
    <source>
        <dbReference type="ARBA" id="ARBA00048802"/>
    </source>
</evidence>
<evidence type="ECO:0000256" key="1">
    <source>
        <dbReference type="ARBA" id="ARBA00001917"/>
    </source>
</evidence>
<comment type="similarity">
    <text evidence="12">Belongs to the dus family.</text>
</comment>
<evidence type="ECO:0000256" key="8">
    <source>
        <dbReference type="ARBA" id="ARBA00022884"/>
    </source>
</evidence>
<comment type="function">
    <text evidence="2 12">Catalyzes the synthesis of 5,6-dihydrouridine (D), a modified base found in the D-loop of most tRNAs, via the reduction of the C5-C6 double bond in target uridines.</text>
</comment>
<feature type="domain" description="DUS-like FMN-binding" evidence="13">
    <location>
        <begin position="17"/>
        <end position="315"/>
    </location>
</feature>
<dbReference type="PROSITE" id="PS01136">
    <property type="entry name" value="UPF0034"/>
    <property type="match status" value="1"/>
</dbReference>